<evidence type="ECO:0000313" key="2">
    <source>
        <dbReference type="EMBL" id="RLQ93586.1"/>
    </source>
</evidence>
<dbReference type="OrthoDB" id="1895809at2"/>
<dbReference type="EMBL" id="RCVZ01000013">
    <property type="protein sequence ID" value="RLQ93586.1"/>
    <property type="molecule type" value="Genomic_DNA"/>
</dbReference>
<dbReference type="SUPFAM" id="SSF55729">
    <property type="entry name" value="Acyl-CoA N-acyltransferases (Nat)"/>
    <property type="match status" value="1"/>
</dbReference>
<dbReference type="Gene3D" id="3.40.630.30">
    <property type="match status" value="1"/>
</dbReference>
<feature type="domain" description="N-acetyltransferase" evidence="1">
    <location>
        <begin position="4"/>
        <end position="178"/>
    </location>
</feature>
<keyword evidence="3" id="KW-1185">Reference proteome</keyword>
<reference evidence="2 3" key="1">
    <citation type="submission" date="2018-10" db="EMBL/GenBank/DDBJ databases">
        <title>Falsibacillus sp. genome draft.</title>
        <authorList>
            <person name="Shi S."/>
        </authorList>
    </citation>
    <scope>NUCLEOTIDE SEQUENCE [LARGE SCALE GENOMIC DNA]</scope>
    <source>
        <strain evidence="2 3">GY 10110</strain>
    </source>
</reference>
<dbReference type="InterPro" id="IPR000182">
    <property type="entry name" value="GNAT_dom"/>
</dbReference>
<name>A0A3L7JSB4_9BACI</name>
<dbReference type="PROSITE" id="PS51186">
    <property type="entry name" value="GNAT"/>
    <property type="match status" value="1"/>
</dbReference>
<dbReference type="CDD" id="cd04301">
    <property type="entry name" value="NAT_SF"/>
    <property type="match status" value="1"/>
</dbReference>
<dbReference type="InterPro" id="IPR016181">
    <property type="entry name" value="Acyl_CoA_acyltransferase"/>
</dbReference>
<dbReference type="Pfam" id="PF00583">
    <property type="entry name" value="Acetyltransf_1"/>
    <property type="match status" value="1"/>
</dbReference>
<dbReference type="AlphaFoldDB" id="A0A3L7JSB4"/>
<dbReference type="RefSeq" id="WP_121681756.1">
    <property type="nucleotide sequence ID" value="NZ_RCVZ01000013.1"/>
</dbReference>
<keyword evidence="2" id="KW-0808">Transferase</keyword>
<accession>A0A3L7JSB4</accession>
<organism evidence="2 3">
    <name type="scientific">Falsibacillus albus</name>
    <dbReference type="NCBI Taxonomy" id="2478915"/>
    <lineage>
        <taxon>Bacteria</taxon>
        <taxon>Bacillati</taxon>
        <taxon>Bacillota</taxon>
        <taxon>Bacilli</taxon>
        <taxon>Bacillales</taxon>
        <taxon>Bacillaceae</taxon>
        <taxon>Falsibacillus</taxon>
    </lineage>
</organism>
<proteinExistence type="predicted"/>
<evidence type="ECO:0000259" key="1">
    <source>
        <dbReference type="PROSITE" id="PS51186"/>
    </source>
</evidence>
<comment type="caution">
    <text evidence="2">The sequence shown here is derived from an EMBL/GenBank/DDBJ whole genome shotgun (WGS) entry which is preliminary data.</text>
</comment>
<sequence>MLNVEIRRPRVEDKKEVNSFFKTVITDTFINEGIAEMVDDLHAEIEAKEKYLDSDFENNGEKRYFLIALDGDRIIGSIEYGPSSDLICTCTNNSFKELMELGTVFVHPDFQRMGVGNLLLNAMYHALQNKGIEELCLDSGYARAQKIWKKKFGEPAYWLKDYWGEGYDHMIWRIKSSDLASSSKSK</sequence>
<dbReference type="Proteomes" id="UP000276770">
    <property type="component" value="Unassembled WGS sequence"/>
</dbReference>
<dbReference type="GO" id="GO:0016747">
    <property type="term" value="F:acyltransferase activity, transferring groups other than amino-acyl groups"/>
    <property type="evidence" value="ECO:0007669"/>
    <property type="project" value="InterPro"/>
</dbReference>
<evidence type="ECO:0000313" key="3">
    <source>
        <dbReference type="Proteomes" id="UP000276770"/>
    </source>
</evidence>
<gene>
    <name evidence="2" type="ORF">D9X91_16510</name>
</gene>
<protein>
    <submittedName>
        <fullName evidence="2">GNAT family N-acetyltransferase</fullName>
    </submittedName>
</protein>